<evidence type="ECO:0000256" key="1">
    <source>
        <dbReference type="ARBA" id="ARBA00004651"/>
    </source>
</evidence>
<comment type="similarity">
    <text evidence="2">Belongs to the autoinducer-2 exporter (AI-2E) (TC 2.A.86) family.</text>
</comment>
<proteinExistence type="inferred from homology"/>
<keyword evidence="7 8" id="KW-0472">Membrane</keyword>
<dbReference type="InterPro" id="IPR002549">
    <property type="entry name" value="AI-2E-like"/>
</dbReference>
<protein>
    <submittedName>
        <fullName evidence="9">AI-2E family transporter</fullName>
    </submittedName>
</protein>
<evidence type="ECO:0000313" key="9">
    <source>
        <dbReference type="EMBL" id="QJE73070.1"/>
    </source>
</evidence>
<evidence type="ECO:0000256" key="6">
    <source>
        <dbReference type="ARBA" id="ARBA00022989"/>
    </source>
</evidence>
<evidence type="ECO:0000256" key="8">
    <source>
        <dbReference type="SAM" id="Phobius"/>
    </source>
</evidence>
<feature type="transmembrane region" description="Helical" evidence="8">
    <location>
        <begin position="7"/>
        <end position="24"/>
    </location>
</feature>
<keyword evidence="4" id="KW-1003">Cell membrane</keyword>
<evidence type="ECO:0000256" key="5">
    <source>
        <dbReference type="ARBA" id="ARBA00022692"/>
    </source>
</evidence>
<keyword evidence="3" id="KW-0813">Transport</keyword>
<feature type="transmembrane region" description="Helical" evidence="8">
    <location>
        <begin position="144"/>
        <end position="169"/>
    </location>
</feature>
<evidence type="ECO:0000256" key="3">
    <source>
        <dbReference type="ARBA" id="ARBA00022448"/>
    </source>
</evidence>
<name>A0A858R6L5_9PROT</name>
<reference evidence="9" key="1">
    <citation type="submission" date="2020-04" db="EMBL/GenBank/DDBJ databases">
        <title>A desert anoxygenic phototrophic bacterium fixes CO2 using RubisCO under aerobic conditions.</title>
        <authorList>
            <person name="Tang K."/>
        </authorList>
    </citation>
    <scope>NUCLEOTIDE SEQUENCE [LARGE SCALE GENOMIC DNA]</scope>
    <source>
        <strain evidence="9">MIMtkB3</strain>
    </source>
</reference>
<feature type="transmembrane region" description="Helical" evidence="8">
    <location>
        <begin position="244"/>
        <end position="263"/>
    </location>
</feature>
<dbReference type="Pfam" id="PF01594">
    <property type="entry name" value="AI-2E_transport"/>
    <property type="match status" value="1"/>
</dbReference>
<evidence type="ECO:0000256" key="4">
    <source>
        <dbReference type="ARBA" id="ARBA00022475"/>
    </source>
</evidence>
<gene>
    <name evidence="9" type="ORF">HHL28_08220</name>
</gene>
<feature type="transmembrane region" description="Helical" evidence="8">
    <location>
        <begin position="57"/>
        <end position="81"/>
    </location>
</feature>
<dbReference type="KEGG" id="acru:HHL28_08220"/>
<dbReference type="PANTHER" id="PTHR21716">
    <property type="entry name" value="TRANSMEMBRANE PROTEIN"/>
    <property type="match status" value="1"/>
</dbReference>
<sequence>MTSARQVRFWLIGFAVFAVLLWLLRDVLGPFVAGMAVAYLLDPLVDRLERAGLPRWLATTVVLLSFVFVVLLVLVLLFPLLRSQVVQAVQGLPNLVAWVKGEVLPRVEAIVATLSPEDVERLRTAVGEYAGTVVGWATDLVRGVLSGGVAIVDVISVLLITPVVAFYLLRDWDKLVGTVDSWLPRPHAETIREQAREVDSTLAGFVRGQASVCVVLGLFYALALSAVGLDFGLIIGLFSGLLSFIPYVGSLVGFVSSVGVAFFQYDELWRVGLVAGIFILGQAVEGNVLTPKLVGDKVGLHPVWIMFALLAAGSLFGFVGVLLAVPVAAVIGVLVRFGLKQYMASPIYTGRFARRTAPETVAVFPAEMPLAGPAGAEHTVTRAPADVPGAP</sequence>
<evidence type="ECO:0000256" key="7">
    <source>
        <dbReference type="ARBA" id="ARBA00023136"/>
    </source>
</evidence>
<feature type="transmembrane region" description="Helical" evidence="8">
    <location>
        <begin position="30"/>
        <end position="45"/>
    </location>
</feature>
<accession>A0A858R6L5</accession>
<dbReference type="EMBL" id="CP051775">
    <property type="protein sequence ID" value="QJE73070.1"/>
    <property type="molecule type" value="Genomic_DNA"/>
</dbReference>
<keyword evidence="6 8" id="KW-1133">Transmembrane helix</keyword>
<feature type="transmembrane region" description="Helical" evidence="8">
    <location>
        <begin position="304"/>
        <end position="335"/>
    </location>
</feature>
<keyword evidence="10" id="KW-1185">Reference proteome</keyword>
<dbReference type="AlphaFoldDB" id="A0A858R6L5"/>
<dbReference type="PANTHER" id="PTHR21716:SF53">
    <property type="entry name" value="PERMEASE PERM-RELATED"/>
    <property type="match status" value="1"/>
</dbReference>
<dbReference type="Proteomes" id="UP000501891">
    <property type="component" value="Chromosome"/>
</dbReference>
<comment type="subcellular location">
    <subcellularLocation>
        <location evidence="1">Cell membrane</location>
        <topology evidence="1">Multi-pass membrane protein</topology>
    </subcellularLocation>
</comment>
<dbReference type="GO" id="GO:0055085">
    <property type="term" value="P:transmembrane transport"/>
    <property type="evidence" value="ECO:0007669"/>
    <property type="project" value="TreeGrafter"/>
</dbReference>
<feature type="transmembrane region" description="Helical" evidence="8">
    <location>
        <begin position="268"/>
        <end position="284"/>
    </location>
</feature>
<evidence type="ECO:0000256" key="2">
    <source>
        <dbReference type="ARBA" id="ARBA00009773"/>
    </source>
</evidence>
<keyword evidence="5 8" id="KW-0812">Transmembrane</keyword>
<evidence type="ECO:0000313" key="10">
    <source>
        <dbReference type="Proteomes" id="UP000501891"/>
    </source>
</evidence>
<feature type="transmembrane region" description="Helical" evidence="8">
    <location>
        <begin position="212"/>
        <end position="238"/>
    </location>
</feature>
<organism evidence="9 10">
    <name type="scientific">Aerophototrophica crusticola</name>
    <dbReference type="NCBI Taxonomy" id="1709002"/>
    <lineage>
        <taxon>Bacteria</taxon>
        <taxon>Pseudomonadati</taxon>
        <taxon>Pseudomonadota</taxon>
        <taxon>Alphaproteobacteria</taxon>
        <taxon>Rhodospirillales</taxon>
        <taxon>Rhodospirillaceae</taxon>
        <taxon>Aerophototrophica</taxon>
    </lineage>
</organism>
<dbReference type="GO" id="GO:0005886">
    <property type="term" value="C:plasma membrane"/>
    <property type="evidence" value="ECO:0007669"/>
    <property type="project" value="UniProtKB-SubCell"/>
</dbReference>